<keyword evidence="1" id="KW-0732">Signal</keyword>
<accession>A0A8H7ER68</accession>
<gene>
    <name evidence="2" type="ORF">EC973_006184</name>
</gene>
<organism evidence="2 3">
    <name type="scientific">Apophysomyces ossiformis</name>
    <dbReference type="NCBI Taxonomy" id="679940"/>
    <lineage>
        <taxon>Eukaryota</taxon>
        <taxon>Fungi</taxon>
        <taxon>Fungi incertae sedis</taxon>
        <taxon>Mucoromycota</taxon>
        <taxon>Mucoromycotina</taxon>
        <taxon>Mucoromycetes</taxon>
        <taxon>Mucorales</taxon>
        <taxon>Mucorineae</taxon>
        <taxon>Mucoraceae</taxon>
        <taxon>Apophysomyces</taxon>
    </lineage>
</organism>
<sequence length="172" mass="20139">MKLQFILLAAFTFLFAAVSAERYEVILRFMKVRRVYPRAYFTVIEFPSIKKVVHANFWQERNIQALTKAKYGHESRGYIDVDDLSAFDGSFEGVINDDTKELRIQIEGDGQTLTFVGQSATKRQVKNMDVRADVEVPNRDYLFGVQTKASDRFSYQQSHVHRLNVYYEHDFY</sequence>
<name>A0A8H7ER68_9FUNG</name>
<comment type="caution">
    <text evidence="2">The sequence shown here is derived from an EMBL/GenBank/DDBJ whole genome shotgun (WGS) entry which is preliminary data.</text>
</comment>
<proteinExistence type="predicted"/>
<reference evidence="2" key="1">
    <citation type="submission" date="2020-01" db="EMBL/GenBank/DDBJ databases">
        <title>Genome Sequencing of Three Apophysomyces-Like Fungal Strains Confirms a Novel Fungal Genus in the Mucoromycota with divergent Burkholderia-like Endosymbiotic Bacteria.</title>
        <authorList>
            <person name="Stajich J.E."/>
            <person name="Macias A.M."/>
            <person name="Carter-House D."/>
            <person name="Lovett B."/>
            <person name="Kasson L.R."/>
            <person name="Berry K."/>
            <person name="Grigoriev I."/>
            <person name="Chang Y."/>
            <person name="Spatafora J."/>
            <person name="Kasson M.T."/>
        </authorList>
    </citation>
    <scope>NUCLEOTIDE SEQUENCE</scope>
    <source>
        <strain evidence="2">NRRL A-21654</strain>
    </source>
</reference>
<feature type="chain" id="PRO_5034576253" evidence="1">
    <location>
        <begin position="21"/>
        <end position="172"/>
    </location>
</feature>
<evidence type="ECO:0000256" key="1">
    <source>
        <dbReference type="SAM" id="SignalP"/>
    </source>
</evidence>
<dbReference type="Proteomes" id="UP000605846">
    <property type="component" value="Unassembled WGS sequence"/>
</dbReference>
<protein>
    <submittedName>
        <fullName evidence="2">Uncharacterized protein</fullName>
    </submittedName>
</protein>
<feature type="signal peptide" evidence="1">
    <location>
        <begin position="1"/>
        <end position="20"/>
    </location>
</feature>
<dbReference type="EMBL" id="JABAYA010000038">
    <property type="protein sequence ID" value="KAF7728376.1"/>
    <property type="molecule type" value="Genomic_DNA"/>
</dbReference>
<evidence type="ECO:0000313" key="2">
    <source>
        <dbReference type="EMBL" id="KAF7728376.1"/>
    </source>
</evidence>
<dbReference type="AlphaFoldDB" id="A0A8H7ER68"/>
<evidence type="ECO:0000313" key="3">
    <source>
        <dbReference type="Proteomes" id="UP000605846"/>
    </source>
</evidence>
<keyword evidence="3" id="KW-1185">Reference proteome</keyword>